<sequence length="182" mass="21582">MEREIEVKLLGLDVKEVEGKLIDLGAKLVAREYQENITIDSSINPISDNTQGYLRIRHTKDLIDGEEYLYLTFKEQITNREVRENIEHTTEISNKEETLNIFRLLGYNIYDTGYKNRVSYIYKNARFDIDFWDENTYPYPFIEIEVENKEELYKLLKELEISENTVSTLSIAQLKKSLKKIR</sequence>
<dbReference type="EMBL" id="RLIH01000006">
    <property type="protein sequence ID" value="RVU54818.1"/>
    <property type="molecule type" value="Genomic_DNA"/>
</dbReference>
<proteinExistence type="predicted"/>
<dbReference type="Proteomes" id="UP000288812">
    <property type="component" value="Unassembled WGS sequence"/>
</dbReference>
<dbReference type="PANTHER" id="PTHR21028:SF2">
    <property type="entry name" value="CYTH DOMAIN-CONTAINING PROTEIN"/>
    <property type="match status" value="1"/>
</dbReference>
<dbReference type="InterPro" id="IPR033469">
    <property type="entry name" value="CYTH-like_dom_sf"/>
</dbReference>
<dbReference type="PROSITE" id="PS51707">
    <property type="entry name" value="CYTH"/>
    <property type="match status" value="1"/>
</dbReference>
<organism evidence="2 3">
    <name type="scientific">Anaerosphaera multitolerans</name>
    <dbReference type="NCBI Taxonomy" id="2487351"/>
    <lineage>
        <taxon>Bacteria</taxon>
        <taxon>Bacillati</taxon>
        <taxon>Bacillota</taxon>
        <taxon>Tissierellia</taxon>
        <taxon>Tissierellales</taxon>
        <taxon>Peptoniphilaceae</taxon>
        <taxon>Anaerosphaera</taxon>
    </lineage>
</organism>
<accession>A0A437S7A3</accession>
<dbReference type="PANTHER" id="PTHR21028">
    <property type="entry name" value="SI:CH211-156B7.4"/>
    <property type="match status" value="1"/>
</dbReference>
<dbReference type="CDD" id="cd07890">
    <property type="entry name" value="CYTH-like_AC_IV-like"/>
    <property type="match status" value="1"/>
</dbReference>
<name>A0A437S7A3_9FIRM</name>
<dbReference type="Pfam" id="PF01928">
    <property type="entry name" value="CYTH"/>
    <property type="match status" value="1"/>
</dbReference>
<evidence type="ECO:0000259" key="1">
    <source>
        <dbReference type="PROSITE" id="PS51707"/>
    </source>
</evidence>
<feature type="domain" description="CYTH" evidence="1">
    <location>
        <begin position="2"/>
        <end position="177"/>
    </location>
</feature>
<evidence type="ECO:0000313" key="2">
    <source>
        <dbReference type="EMBL" id="RVU54818.1"/>
    </source>
</evidence>
<comment type="caution">
    <text evidence="2">The sequence shown here is derived from an EMBL/GenBank/DDBJ whole genome shotgun (WGS) entry which is preliminary data.</text>
</comment>
<protein>
    <submittedName>
        <fullName evidence="2">CYTH domain-containing protein</fullName>
    </submittedName>
</protein>
<dbReference type="InterPro" id="IPR023577">
    <property type="entry name" value="CYTH_domain"/>
</dbReference>
<keyword evidence="3" id="KW-1185">Reference proteome</keyword>
<reference evidence="2 3" key="1">
    <citation type="submission" date="2018-11" db="EMBL/GenBank/DDBJ databases">
        <title>Genome sequencing and assembly of Anaerosphaera sp. nov., GS7-6-2.</title>
        <authorList>
            <person name="Rettenmaier R."/>
            <person name="Liebl W."/>
            <person name="Zverlov V."/>
        </authorList>
    </citation>
    <scope>NUCLEOTIDE SEQUENCE [LARGE SCALE GENOMIC DNA]</scope>
    <source>
        <strain evidence="2 3">GS7-6-2</strain>
    </source>
</reference>
<dbReference type="RefSeq" id="WP_127724471.1">
    <property type="nucleotide sequence ID" value="NZ_RLIH01000006.1"/>
</dbReference>
<dbReference type="InterPro" id="IPR008173">
    <property type="entry name" value="Adenylyl_cyclase_CyaB"/>
</dbReference>
<dbReference type="AlphaFoldDB" id="A0A437S7A3"/>
<dbReference type="Gene3D" id="2.40.320.10">
    <property type="entry name" value="Hypothetical Protein Pfu-838710-001"/>
    <property type="match status" value="1"/>
</dbReference>
<dbReference type="OrthoDB" id="1953701at2"/>
<gene>
    <name evidence="2" type="ORF">EF514_05725</name>
</gene>
<evidence type="ECO:0000313" key="3">
    <source>
        <dbReference type="Proteomes" id="UP000288812"/>
    </source>
</evidence>
<dbReference type="SUPFAM" id="SSF55154">
    <property type="entry name" value="CYTH-like phosphatases"/>
    <property type="match status" value="1"/>
</dbReference>